<protein>
    <recommendedName>
        <fullName evidence="3">Bacterial surface antigen (D15) domain-containing protein</fullName>
    </recommendedName>
</protein>
<keyword evidence="2" id="KW-1185">Reference proteome</keyword>
<dbReference type="EMBL" id="PTRA01000001">
    <property type="protein sequence ID" value="PQA60796.1"/>
    <property type="molecule type" value="Genomic_DNA"/>
</dbReference>
<dbReference type="Gene3D" id="3.10.20.310">
    <property type="entry name" value="membrane protein fhac"/>
    <property type="match status" value="1"/>
</dbReference>
<proteinExistence type="predicted"/>
<reference evidence="2" key="1">
    <citation type="submission" date="2018-02" db="EMBL/GenBank/DDBJ databases">
        <title>Genome sequencing of Solimonas sp. HR-BB.</title>
        <authorList>
            <person name="Lee Y."/>
            <person name="Jeon C.O."/>
        </authorList>
    </citation>
    <scope>NUCLEOTIDE SEQUENCE [LARGE SCALE GENOMIC DNA]</scope>
    <source>
        <strain evidence="2">HR-U</strain>
    </source>
</reference>
<gene>
    <name evidence="1" type="ORF">C5O19_14630</name>
</gene>
<comment type="caution">
    <text evidence="1">The sequence shown here is derived from an EMBL/GenBank/DDBJ whole genome shotgun (WGS) entry which is preliminary data.</text>
</comment>
<dbReference type="Proteomes" id="UP000239590">
    <property type="component" value="Unassembled WGS sequence"/>
</dbReference>
<accession>A0A2S7ISY5</accession>
<evidence type="ECO:0000313" key="2">
    <source>
        <dbReference type="Proteomes" id="UP000239590"/>
    </source>
</evidence>
<organism evidence="1 2">
    <name type="scientific">Siphonobacter curvatus</name>
    <dbReference type="NCBI Taxonomy" id="2094562"/>
    <lineage>
        <taxon>Bacteria</taxon>
        <taxon>Pseudomonadati</taxon>
        <taxon>Bacteroidota</taxon>
        <taxon>Cytophagia</taxon>
        <taxon>Cytophagales</taxon>
        <taxon>Cytophagaceae</taxon>
        <taxon>Siphonobacter</taxon>
    </lineage>
</organism>
<evidence type="ECO:0008006" key="3">
    <source>
        <dbReference type="Google" id="ProtNLM"/>
    </source>
</evidence>
<evidence type="ECO:0000313" key="1">
    <source>
        <dbReference type="EMBL" id="PQA60796.1"/>
    </source>
</evidence>
<dbReference type="AlphaFoldDB" id="A0A2S7ISY5"/>
<sequence>MLTLFLLGTVAIPFACRAQKPIPSVVDSTKILTPTQRDSIRFTKLRYSMKKRNWTGSIYDFLFKYPYNTNAQSQAVSKIEDNPFKPYDGKRIRKIDIKQLEVFGPTVYDTARIATNWVERLGNRLHHDTRTNIIQKSLLFFKVGDEVNPNVLRDNERILRQTPIFHDARIFVIPVKGEPNVVDVLVITQDVWSLVPDGGVGGPTNFNLAVEQKNVQGRAHAWKTGIAYNGEAPYQSFEFFTRYTLPYIGRSLTTTQFYADYFRDRKQFGGRIQKDFIRPEIKYAGAFEVSYYIENKFVFIDPNSDTTVKAHVKYGYQDAWFGRAFRLGFKDQKLDQRSRLIVALRTSGYGYTNRANLPDGAKNLFPGSRQYLGSIGYSNRNYQRDVLIYAFGRTEDVPIGFLASLTWGKEKSDLGIRTYSALRMAHGTYLQNKKAGYIYLLGSLGGYLEDGQIQQGTVNVEGNYFSPLMTVKRSYFRHFITVRYTGGINRFQYEYLTLNNQEGLRGIRSNFLRGDKRLVINLESVFFSPFQVFGFRTAMFLQADLGFLSFSNKDLFADMYQGYGIGFRFRNENLNFNTFQIRMGYYPNIPGNRSPLRIEGSGESILRMPDFRIEAPDRTDLFRTSRQ</sequence>
<name>A0A2S7ISY5_9BACT</name>